<organism evidence="17 18">
    <name type="scientific">Candidatus Protoclostridium stercorigallinarum</name>
    <dbReference type="NCBI Taxonomy" id="2838741"/>
    <lineage>
        <taxon>Bacteria</taxon>
        <taxon>Bacillati</taxon>
        <taxon>Bacillota</taxon>
        <taxon>Clostridia</taxon>
        <taxon>Candidatus Protoclostridium</taxon>
    </lineage>
</organism>
<dbReference type="Proteomes" id="UP000823990">
    <property type="component" value="Unassembled WGS sequence"/>
</dbReference>
<accession>A0A9D1TS31</accession>
<comment type="function">
    <text evidence="14 15">Catalyzes the condensation of ATP and 5-phosphoribose 1-diphosphate to form N'-(5'-phosphoribosyl)-ATP (PR-ATP). Has a crucial role in the pathway because the rate of histidine biosynthesis seems to be controlled primarily by regulation of HisG enzymatic activity.</text>
</comment>
<comment type="pathway">
    <text evidence="3 15">Amino-acid biosynthesis; L-histidine biosynthesis; L-histidine from 5-phospho-alpha-D-ribose 1-diphosphate: step 1/9.</text>
</comment>
<evidence type="ECO:0000256" key="15">
    <source>
        <dbReference type="HAMAP-Rule" id="MF_01018"/>
    </source>
</evidence>
<evidence type="ECO:0000256" key="14">
    <source>
        <dbReference type="ARBA" id="ARBA00024861"/>
    </source>
</evidence>
<comment type="subunit">
    <text evidence="15">Heteromultimer composed of HisG and HisZ subunits.</text>
</comment>
<protein>
    <recommendedName>
        <fullName evidence="6 15">ATP phosphoribosyltransferase</fullName>
        <shortName evidence="15">ATP-PRT</shortName>
        <shortName evidence="15">ATP-PRTase</shortName>
        <ecNumber evidence="5 15">2.4.2.17</ecNumber>
    </recommendedName>
</protein>
<dbReference type="InterPro" id="IPR001348">
    <property type="entry name" value="ATP_PRibTrfase_HisG"/>
</dbReference>
<dbReference type="PANTHER" id="PTHR21403">
    <property type="entry name" value="ATP PHOSPHORIBOSYLTRANSFERASE ATP-PRTASE"/>
    <property type="match status" value="1"/>
</dbReference>
<dbReference type="InterPro" id="IPR018198">
    <property type="entry name" value="ATP_PRibTrfase_CS"/>
</dbReference>
<dbReference type="Gene3D" id="3.40.190.10">
    <property type="entry name" value="Periplasmic binding protein-like II"/>
    <property type="match status" value="2"/>
</dbReference>
<dbReference type="PROSITE" id="PS01316">
    <property type="entry name" value="ATP_P_PHORIBOSYLTR"/>
    <property type="match status" value="1"/>
</dbReference>
<dbReference type="FunFam" id="3.40.190.10:FF:000008">
    <property type="entry name" value="ATP phosphoribosyltransferase"/>
    <property type="match status" value="1"/>
</dbReference>
<dbReference type="HAMAP" id="MF_01018">
    <property type="entry name" value="HisG_Short"/>
    <property type="match status" value="1"/>
</dbReference>
<dbReference type="AlphaFoldDB" id="A0A9D1TS31"/>
<evidence type="ECO:0000256" key="4">
    <source>
        <dbReference type="ARBA" id="ARBA00009489"/>
    </source>
</evidence>
<evidence type="ECO:0000313" key="18">
    <source>
        <dbReference type="Proteomes" id="UP000823990"/>
    </source>
</evidence>
<feature type="domain" description="ATP phosphoribosyltransferase catalytic" evidence="16">
    <location>
        <begin position="51"/>
        <end position="201"/>
    </location>
</feature>
<dbReference type="SUPFAM" id="SSF53850">
    <property type="entry name" value="Periplasmic binding protein-like II"/>
    <property type="match status" value="1"/>
</dbReference>
<dbReference type="GO" id="GO:0000105">
    <property type="term" value="P:L-histidine biosynthetic process"/>
    <property type="evidence" value="ECO:0007669"/>
    <property type="project" value="UniProtKB-UniRule"/>
</dbReference>
<sequence length="204" mass="22244">MITVALAKGRLAQKATELLEKCGLGLDELKVETRKLVLFDDSGNYRFVFVKPSDVPTYVERGVADFGVVGKDTLLEADKDIYEIVDLKFGACRLCVCGYPDSLEKAGGVLRVGTKYPHVTKEYFGSRGKTVDIIKLSGSVELGPVMGLSDIIVDIVESGKTLEANGLKVLEEVCNCSARLVVNRVSLKTKKELAPLFDKIRANV</sequence>
<reference evidence="17" key="2">
    <citation type="submission" date="2021-04" db="EMBL/GenBank/DDBJ databases">
        <authorList>
            <person name="Gilroy R."/>
        </authorList>
    </citation>
    <scope>NUCLEOTIDE SEQUENCE</scope>
    <source>
        <strain evidence="17">12435</strain>
    </source>
</reference>
<evidence type="ECO:0000256" key="8">
    <source>
        <dbReference type="ARBA" id="ARBA00022605"/>
    </source>
</evidence>
<comment type="similarity">
    <text evidence="4 15">Belongs to the ATP phosphoribosyltransferase family. Short subfamily.</text>
</comment>
<keyword evidence="10 15" id="KW-0808">Transferase</keyword>
<keyword evidence="8 15" id="KW-0028">Amino-acid biosynthesis</keyword>
<dbReference type="CDD" id="cd13595">
    <property type="entry name" value="PBP2_HisGs"/>
    <property type="match status" value="1"/>
</dbReference>
<dbReference type="GO" id="GO:0003879">
    <property type="term" value="F:ATP phosphoribosyltransferase activity"/>
    <property type="evidence" value="ECO:0007669"/>
    <property type="project" value="UniProtKB-UniRule"/>
</dbReference>
<keyword evidence="13 15" id="KW-0368">Histidine biosynthesis</keyword>
<gene>
    <name evidence="15" type="primary">hisG</name>
    <name evidence="17" type="ORF">H9892_06890</name>
</gene>
<evidence type="ECO:0000256" key="13">
    <source>
        <dbReference type="ARBA" id="ARBA00023102"/>
    </source>
</evidence>
<comment type="subcellular location">
    <subcellularLocation>
        <location evidence="2 15">Cytoplasm</location>
    </subcellularLocation>
</comment>
<evidence type="ECO:0000259" key="16">
    <source>
        <dbReference type="Pfam" id="PF01634"/>
    </source>
</evidence>
<evidence type="ECO:0000256" key="12">
    <source>
        <dbReference type="ARBA" id="ARBA00022840"/>
    </source>
</evidence>
<dbReference type="EC" id="2.4.2.17" evidence="5 15"/>
<evidence type="ECO:0000256" key="10">
    <source>
        <dbReference type="ARBA" id="ARBA00022679"/>
    </source>
</evidence>
<dbReference type="Pfam" id="PF01634">
    <property type="entry name" value="HisG"/>
    <property type="match status" value="1"/>
</dbReference>
<evidence type="ECO:0000313" key="17">
    <source>
        <dbReference type="EMBL" id="HIW03049.1"/>
    </source>
</evidence>
<evidence type="ECO:0000256" key="6">
    <source>
        <dbReference type="ARBA" id="ARBA00020998"/>
    </source>
</evidence>
<dbReference type="InterPro" id="IPR013820">
    <property type="entry name" value="ATP_PRibTrfase_cat"/>
</dbReference>
<dbReference type="GO" id="GO:0005524">
    <property type="term" value="F:ATP binding"/>
    <property type="evidence" value="ECO:0007669"/>
    <property type="project" value="UniProtKB-KW"/>
</dbReference>
<evidence type="ECO:0000256" key="1">
    <source>
        <dbReference type="ARBA" id="ARBA00000915"/>
    </source>
</evidence>
<dbReference type="EMBL" id="DXHS01000119">
    <property type="protein sequence ID" value="HIW03049.1"/>
    <property type="molecule type" value="Genomic_DNA"/>
</dbReference>
<keyword evidence="9 15" id="KW-0328">Glycosyltransferase</keyword>
<proteinExistence type="inferred from homology"/>
<evidence type="ECO:0000256" key="7">
    <source>
        <dbReference type="ARBA" id="ARBA00022490"/>
    </source>
</evidence>
<evidence type="ECO:0000256" key="3">
    <source>
        <dbReference type="ARBA" id="ARBA00004667"/>
    </source>
</evidence>
<dbReference type="GO" id="GO:0005737">
    <property type="term" value="C:cytoplasm"/>
    <property type="evidence" value="ECO:0007669"/>
    <property type="project" value="UniProtKB-SubCell"/>
</dbReference>
<comment type="catalytic activity">
    <reaction evidence="1 15">
        <text>1-(5-phospho-beta-D-ribosyl)-ATP + diphosphate = 5-phospho-alpha-D-ribose 1-diphosphate + ATP</text>
        <dbReference type="Rhea" id="RHEA:18473"/>
        <dbReference type="ChEBI" id="CHEBI:30616"/>
        <dbReference type="ChEBI" id="CHEBI:33019"/>
        <dbReference type="ChEBI" id="CHEBI:58017"/>
        <dbReference type="ChEBI" id="CHEBI:73183"/>
        <dbReference type="EC" id="2.4.2.17"/>
    </reaction>
</comment>
<comment type="domain">
    <text evidence="15">Lacks the C-terminal regulatory region which is replaced by HisZ.</text>
</comment>
<keyword evidence="12 15" id="KW-0067">ATP-binding</keyword>
<name>A0A9D1TS31_9FIRM</name>
<dbReference type="PANTHER" id="PTHR21403:SF8">
    <property type="entry name" value="ATP PHOSPHORIBOSYLTRANSFERASE"/>
    <property type="match status" value="1"/>
</dbReference>
<evidence type="ECO:0000256" key="5">
    <source>
        <dbReference type="ARBA" id="ARBA00011946"/>
    </source>
</evidence>
<evidence type="ECO:0000256" key="11">
    <source>
        <dbReference type="ARBA" id="ARBA00022741"/>
    </source>
</evidence>
<dbReference type="NCBIfam" id="TIGR00070">
    <property type="entry name" value="hisG"/>
    <property type="match status" value="1"/>
</dbReference>
<evidence type="ECO:0000256" key="9">
    <source>
        <dbReference type="ARBA" id="ARBA00022676"/>
    </source>
</evidence>
<reference evidence="17" key="1">
    <citation type="journal article" date="2021" name="PeerJ">
        <title>Extensive microbial diversity within the chicken gut microbiome revealed by metagenomics and culture.</title>
        <authorList>
            <person name="Gilroy R."/>
            <person name="Ravi A."/>
            <person name="Getino M."/>
            <person name="Pursley I."/>
            <person name="Horton D.L."/>
            <person name="Alikhan N.F."/>
            <person name="Baker D."/>
            <person name="Gharbi K."/>
            <person name="Hall N."/>
            <person name="Watson M."/>
            <person name="Adriaenssens E.M."/>
            <person name="Foster-Nyarko E."/>
            <person name="Jarju S."/>
            <person name="Secka A."/>
            <person name="Antonio M."/>
            <person name="Oren A."/>
            <person name="Chaudhuri R.R."/>
            <person name="La Ragione R."/>
            <person name="Hildebrand F."/>
            <person name="Pallen M.J."/>
        </authorList>
    </citation>
    <scope>NUCLEOTIDE SEQUENCE</scope>
    <source>
        <strain evidence="17">12435</strain>
    </source>
</reference>
<evidence type="ECO:0000256" key="2">
    <source>
        <dbReference type="ARBA" id="ARBA00004496"/>
    </source>
</evidence>
<keyword evidence="7 15" id="KW-0963">Cytoplasm</keyword>
<keyword evidence="11 15" id="KW-0547">Nucleotide-binding</keyword>
<comment type="caution">
    <text evidence="17">The sequence shown here is derived from an EMBL/GenBank/DDBJ whole genome shotgun (WGS) entry which is preliminary data.</text>
</comment>
<dbReference type="InterPro" id="IPR024893">
    <property type="entry name" value="ATP_PRibTrfase_HisG_short"/>
</dbReference>